<evidence type="ECO:0000259" key="8">
    <source>
        <dbReference type="Pfam" id="PF00933"/>
    </source>
</evidence>
<keyword evidence="6" id="KW-0325">Glycoprotein</keyword>
<evidence type="ECO:0000313" key="9">
    <source>
        <dbReference type="EMBL" id="SPJ90418.1"/>
    </source>
</evidence>
<evidence type="ECO:0000256" key="3">
    <source>
        <dbReference type="ARBA" id="ARBA00005336"/>
    </source>
</evidence>
<keyword evidence="10" id="KW-1185">Reference proteome</keyword>
<reference evidence="9" key="1">
    <citation type="submission" date="2018-03" db="EMBL/GenBank/DDBJ databases">
        <authorList>
            <person name="Guldener U."/>
        </authorList>
    </citation>
    <scope>NUCLEOTIDE SEQUENCE</scope>
</reference>
<dbReference type="Gene3D" id="3.40.50.1700">
    <property type="entry name" value="Glycoside hydrolase family 3 C-terminal domain"/>
    <property type="match status" value="1"/>
</dbReference>
<comment type="similarity">
    <text evidence="3">Belongs to the glycosyl hydrolase 3 family.</text>
</comment>
<dbReference type="InterPro" id="IPR017853">
    <property type="entry name" value="GH"/>
</dbReference>
<name>A0AAE8MP32_9HYPO</name>
<protein>
    <recommendedName>
        <fullName evidence="4">beta-glucosidase</fullName>
        <ecNumber evidence="4">3.2.1.21</ecNumber>
    </recommendedName>
</protein>
<dbReference type="Pfam" id="PF00933">
    <property type="entry name" value="Glyco_hydro_3"/>
    <property type="match status" value="1"/>
</dbReference>
<evidence type="ECO:0000256" key="6">
    <source>
        <dbReference type="ARBA" id="ARBA00023180"/>
    </source>
</evidence>
<feature type="domain" description="Glycoside hydrolase family 3 N-terminal" evidence="8">
    <location>
        <begin position="53"/>
        <end position="111"/>
    </location>
</feature>
<dbReference type="InterPro" id="IPR036962">
    <property type="entry name" value="Glyco_hydro_3_N_sf"/>
</dbReference>
<gene>
    <name evidence="9" type="ORF">FTOL_13299</name>
</gene>
<dbReference type="PANTHER" id="PTHR42715">
    <property type="entry name" value="BETA-GLUCOSIDASE"/>
    <property type="match status" value="1"/>
</dbReference>
<dbReference type="Proteomes" id="UP001187734">
    <property type="component" value="Unassembled WGS sequence"/>
</dbReference>
<evidence type="ECO:0000313" key="10">
    <source>
        <dbReference type="Proteomes" id="UP001187734"/>
    </source>
</evidence>
<dbReference type="GO" id="GO:0008422">
    <property type="term" value="F:beta-glucosidase activity"/>
    <property type="evidence" value="ECO:0007669"/>
    <property type="project" value="UniProtKB-EC"/>
</dbReference>
<evidence type="ECO:0000256" key="7">
    <source>
        <dbReference type="ARBA" id="ARBA00023295"/>
    </source>
</evidence>
<evidence type="ECO:0000256" key="5">
    <source>
        <dbReference type="ARBA" id="ARBA00022801"/>
    </source>
</evidence>
<organism evidence="9 10">
    <name type="scientific">Fusarium torulosum</name>
    <dbReference type="NCBI Taxonomy" id="33205"/>
    <lineage>
        <taxon>Eukaryota</taxon>
        <taxon>Fungi</taxon>
        <taxon>Dikarya</taxon>
        <taxon>Ascomycota</taxon>
        <taxon>Pezizomycotina</taxon>
        <taxon>Sordariomycetes</taxon>
        <taxon>Hypocreomycetidae</taxon>
        <taxon>Hypocreales</taxon>
        <taxon>Nectriaceae</taxon>
        <taxon>Fusarium</taxon>
    </lineage>
</organism>
<dbReference type="InterPro" id="IPR001764">
    <property type="entry name" value="Glyco_hydro_3_N"/>
</dbReference>
<evidence type="ECO:0000256" key="1">
    <source>
        <dbReference type="ARBA" id="ARBA00000448"/>
    </source>
</evidence>
<dbReference type="AlphaFoldDB" id="A0AAE8MP32"/>
<dbReference type="Gene3D" id="2.60.120.260">
    <property type="entry name" value="Galactose-binding domain-like"/>
    <property type="match status" value="1"/>
</dbReference>
<proteinExistence type="inferred from homology"/>
<comment type="caution">
    <text evidence="9">The sequence shown here is derived from an EMBL/GenBank/DDBJ whole genome shotgun (WGS) entry which is preliminary data.</text>
</comment>
<dbReference type="InterPro" id="IPR036881">
    <property type="entry name" value="Glyco_hydro_3_C_sf"/>
</dbReference>
<dbReference type="Gene3D" id="3.20.20.300">
    <property type="entry name" value="Glycoside hydrolase, family 3, N-terminal domain"/>
    <property type="match status" value="1"/>
</dbReference>
<sequence>MGNMEINDILLEEKVRLLSGTPDDFVSVAGIPEKGITADTINGIRPASSTQHVQLILGPTINTQRDPRAGRNFKCFSEDPLLSRYIATTIVNGIQSQGYEACVKHFAFIGEYARHAVFTGGGSASCNSQYRQVPVALLRESLPQGTDVSYSTGVRTRRIIPMPSPEVITTSQGEKGVEVSYFNAGNDQPLRTDTLKEPTFSLMTQRKPGLQPLGSPVEMSTILVPRSIGTHTLALRHSGAFTLRIDSIEVLKGGALDVTTEQFMFNL</sequence>
<keyword evidence="5" id="KW-0378">Hydrolase</keyword>
<dbReference type="GO" id="GO:0005975">
    <property type="term" value="P:carbohydrate metabolic process"/>
    <property type="evidence" value="ECO:0007669"/>
    <property type="project" value="InterPro"/>
</dbReference>
<dbReference type="EMBL" id="ONZP01000762">
    <property type="protein sequence ID" value="SPJ90418.1"/>
    <property type="molecule type" value="Genomic_DNA"/>
</dbReference>
<comment type="catalytic activity">
    <reaction evidence="1">
        <text>Hydrolysis of terminal, non-reducing beta-D-glucosyl residues with release of beta-D-glucose.</text>
        <dbReference type="EC" id="3.2.1.21"/>
    </reaction>
</comment>
<accession>A0AAE8MP32</accession>
<evidence type="ECO:0000256" key="4">
    <source>
        <dbReference type="ARBA" id="ARBA00012744"/>
    </source>
</evidence>
<keyword evidence="7" id="KW-0326">Glycosidase</keyword>
<dbReference type="InterPro" id="IPR050288">
    <property type="entry name" value="Cellulose_deg_GH3"/>
</dbReference>
<dbReference type="EC" id="3.2.1.21" evidence="4"/>
<dbReference type="SUPFAM" id="SSF51445">
    <property type="entry name" value="(Trans)glycosidases"/>
    <property type="match status" value="1"/>
</dbReference>
<comment type="pathway">
    <text evidence="2">Glycan metabolism; cellulose degradation.</text>
</comment>
<dbReference type="PANTHER" id="PTHR42715:SF10">
    <property type="entry name" value="BETA-GLUCOSIDASE"/>
    <property type="match status" value="1"/>
</dbReference>
<evidence type="ECO:0000256" key="2">
    <source>
        <dbReference type="ARBA" id="ARBA00004987"/>
    </source>
</evidence>